<evidence type="ECO:0000313" key="3">
    <source>
        <dbReference type="Proteomes" id="UP000017836"/>
    </source>
</evidence>
<dbReference type="EMBL" id="KI394904">
    <property type="protein sequence ID" value="ERN00452.1"/>
    <property type="molecule type" value="Genomic_DNA"/>
</dbReference>
<evidence type="ECO:0000313" key="2">
    <source>
        <dbReference type="EMBL" id="ERN00452.1"/>
    </source>
</evidence>
<name>W1NT49_AMBTC</name>
<feature type="region of interest" description="Disordered" evidence="1">
    <location>
        <begin position="1"/>
        <end position="35"/>
    </location>
</feature>
<dbReference type="HOGENOM" id="CLU_2870600_0_0_1"/>
<dbReference type="Proteomes" id="UP000017836">
    <property type="component" value="Unassembled WGS sequence"/>
</dbReference>
<proteinExistence type="predicted"/>
<dbReference type="AlphaFoldDB" id="W1NT49"/>
<organism evidence="2 3">
    <name type="scientific">Amborella trichopoda</name>
    <dbReference type="NCBI Taxonomy" id="13333"/>
    <lineage>
        <taxon>Eukaryota</taxon>
        <taxon>Viridiplantae</taxon>
        <taxon>Streptophyta</taxon>
        <taxon>Embryophyta</taxon>
        <taxon>Tracheophyta</taxon>
        <taxon>Spermatophyta</taxon>
        <taxon>Magnoliopsida</taxon>
        <taxon>Amborellales</taxon>
        <taxon>Amborellaceae</taxon>
        <taxon>Amborella</taxon>
    </lineage>
</organism>
<gene>
    <name evidence="2" type="ORF">AMTR_s00100p00134720</name>
</gene>
<evidence type="ECO:0000256" key="1">
    <source>
        <dbReference type="SAM" id="MobiDB-lite"/>
    </source>
</evidence>
<protein>
    <submittedName>
        <fullName evidence="2">Uncharacterized protein</fullName>
    </submittedName>
</protein>
<dbReference type="Gramene" id="ERN00452">
    <property type="protein sequence ID" value="ERN00452"/>
    <property type="gene ID" value="AMTR_s00100p00134720"/>
</dbReference>
<keyword evidence="3" id="KW-1185">Reference proteome</keyword>
<sequence>MIQDENDGERRRNEVLSGPAITSRATGSLPWMSHVPIQPKRRQVSVAIRMSRSVQTSRLMPGAS</sequence>
<accession>W1NT49</accession>
<reference evidence="3" key="1">
    <citation type="journal article" date="2013" name="Science">
        <title>The Amborella genome and the evolution of flowering plants.</title>
        <authorList>
            <consortium name="Amborella Genome Project"/>
        </authorList>
    </citation>
    <scope>NUCLEOTIDE SEQUENCE [LARGE SCALE GENOMIC DNA]</scope>
</reference>